<dbReference type="EMBL" id="CYYW01000020">
    <property type="protein sequence ID" value="CUO50148.1"/>
    <property type="molecule type" value="Genomic_DNA"/>
</dbReference>
<feature type="domain" description="Type I restriction modification DNA specificity" evidence="4">
    <location>
        <begin position="204"/>
        <end position="375"/>
    </location>
</feature>
<comment type="similarity">
    <text evidence="1">Belongs to the type-I restriction system S methylase family.</text>
</comment>
<evidence type="ECO:0000313" key="6">
    <source>
        <dbReference type="Proteomes" id="UP000095384"/>
    </source>
</evidence>
<accession>A0A174FMM7</accession>
<reference evidence="5 6" key="1">
    <citation type="submission" date="2015-09" db="EMBL/GenBank/DDBJ databases">
        <authorList>
            <consortium name="Pathogen Informatics"/>
        </authorList>
    </citation>
    <scope>NUCLEOTIDE SEQUENCE [LARGE SCALE GENOMIC DNA]</scope>
    <source>
        <strain evidence="5 6">2789STDY5608860</strain>
    </source>
</reference>
<dbReference type="PANTHER" id="PTHR30408:SF12">
    <property type="entry name" value="TYPE I RESTRICTION ENZYME MJAVIII SPECIFICITY SUBUNIT"/>
    <property type="match status" value="1"/>
</dbReference>
<dbReference type="Pfam" id="PF01420">
    <property type="entry name" value="Methylase_S"/>
    <property type="match status" value="2"/>
</dbReference>
<feature type="domain" description="Type I restriction modification DNA specificity" evidence="4">
    <location>
        <begin position="1"/>
        <end position="177"/>
    </location>
</feature>
<gene>
    <name evidence="5" type="ORF">ERS852417_02445</name>
</gene>
<dbReference type="RefSeq" id="WP_081021234.1">
    <property type="nucleotide sequence ID" value="NZ_CYYW01000020.1"/>
</dbReference>
<dbReference type="InterPro" id="IPR052021">
    <property type="entry name" value="Type-I_RS_S_subunit"/>
</dbReference>
<dbReference type="Gene3D" id="3.90.220.20">
    <property type="entry name" value="DNA methylase specificity domains"/>
    <property type="match status" value="2"/>
</dbReference>
<keyword evidence="2" id="KW-0680">Restriction system</keyword>
<name>A0A174FMM7_9FIRM</name>
<dbReference type="InterPro" id="IPR044946">
    <property type="entry name" value="Restrct_endonuc_typeI_TRD_sf"/>
</dbReference>
<sequence>MEDIKRVKLSEIVELITKGTTPTTLGYEFQDEGVNFLKIECFDENGGFIESKVAHISEECHKKMKRSQLKNGDILFSIAGAIGRVAIVTEEMLPANINQALAIIRISDEQVYLPYIKLILTSPIVIEQFERKKQGVAQLNLSLKDINEISIPLPSKDKQIELAELFDKVVGVISKRNKELSALDDLIKARFVEMFGDPVSNPYGYDKVALSDLADIKIGPFGSLLHKEDYIDGGHPLLNPSHIVDGKVSPDDKLTISDEKYEELSAYQLKTGDVVMGRRGEMGRCAVVPEDGFLCGTGSMLIRTKGEVTADYIQKIISFPSFKKTIEDMAVGQTMPNLNVPIVSGFQIIKPPMEVQDRYYAFAEQVNKSKVAVQKALDETQMLFDSLMQKYFA</sequence>
<dbReference type="GO" id="GO:0003677">
    <property type="term" value="F:DNA binding"/>
    <property type="evidence" value="ECO:0007669"/>
    <property type="project" value="UniProtKB-KW"/>
</dbReference>
<evidence type="ECO:0000256" key="2">
    <source>
        <dbReference type="ARBA" id="ARBA00022747"/>
    </source>
</evidence>
<dbReference type="PANTHER" id="PTHR30408">
    <property type="entry name" value="TYPE-1 RESTRICTION ENZYME ECOKI SPECIFICITY PROTEIN"/>
    <property type="match status" value="1"/>
</dbReference>
<dbReference type="SUPFAM" id="SSF116734">
    <property type="entry name" value="DNA methylase specificity domain"/>
    <property type="match status" value="2"/>
</dbReference>
<evidence type="ECO:0000259" key="4">
    <source>
        <dbReference type="Pfam" id="PF01420"/>
    </source>
</evidence>
<dbReference type="CDD" id="cd17246">
    <property type="entry name" value="RMtype1_S_SonII-TRD2-CR2_like"/>
    <property type="match status" value="1"/>
</dbReference>
<keyword evidence="3" id="KW-0238">DNA-binding</keyword>
<dbReference type="GO" id="GO:0009307">
    <property type="term" value="P:DNA restriction-modification system"/>
    <property type="evidence" value="ECO:0007669"/>
    <property type="project" value="UniProtKB-KW"/>
</dbReference>
<evidence type="ECO:0000256" key="1">
    <source>
        <dbReference type="ARBA" id="ARBA00010923"/>
    </source>
</evidence>
<evidence type="ECO:0000256" key="3">
    <source>
        <dbReference type="ARBA" id="ARBA00023125"/>
    </source>
</evidence>
<proteinExistence type="inferred from homology"/>
<evidence type="ECO:0000313" key="5">
    <source>
        <dbReference type="EMBL" id="CUO50148.1"/>
    </source>
</evidence>
<dbReference type="Proteomes" id="UP000095384">
    <property type="component" value="Unassembled WGS sequence"/>
</dbReference>
<protein>
    <submittedName>
        <fullName evidence="5">EcoKI restriction-modification system protein HsdS</fullName>
    </submittedName>
</protein>
<dbReference type="InterPro" id="IPR000055">
    <property type="entry name" value="Restrct_endonuc_typeI_TRD"/>
</dbReference>
<dbReference type="AlphaFoldDB" id="A0A174FMM7"/>
<organism evidence="5 6">
    <name type="scientific">Agathobacter rectalis</name>
    <dbReference type="NCBI Taxonomy" id="39491"/>
    <lineage>
        <taxon>Bacteria</taxon>
        <taxon>Bacillati</taxon>
        <taxon>Bacillota</taxon>
        <taxon>Clostridia</taxon>
        <taxon>Lachnospirales</taxon>
        <taxon>Lachnospiraceae</taxon>
        <taxon>Agathobacter</taxon>
    </lineage>
</organism>